<protein>
    <submittedName>
        <fullName evidence="2">Uncharacterized protein</fullName>
    </submittedName>
</protein>
<organism evidence="2 3">
    <name type="scientific">Plakobranchus ocellatus</name>
    <dbReference type="NCBI Taxonomy" id="259542"/>
    <lineage>
        <taxon>Eukaryota</taxon>
        <taxon>Metazoa</taxon>
        <taxon>Spiralia</taxon>
        <taxon>Lophotrochozoa</taxon>
        <taxon>Mollusca</taxon>
        <taxon>Gastropoda</taxon>
        <taxon>Heterobranchia</taxon>
        <taxon>Euthyneura</taxon>
        <taxon>Panpulmonata</taxon>
        <taxon>Sacoglossa</taxon>
        <taxon>Placobranchoidea</taxon>
        <taxon>Plakobranchidae</taxon>
        <taxon>Plakobranchus</taxon>
    </lineage>
</organism>
<sequence length="98" mass="10941">MFQVQGSEKRGIGEARISSPALKSFCREFEYGHPSGASSRIFLRIVVVFGNHKLMAVETDIVWLRLGSSKHDKMSLPITNHEDRVGFEPASKSHAERG</sequence>
<proteinExistence type="predicted"/>
<dbReference type="Proteomes" id="UP000735302">
    <property type="component" value="Unassembled WGS sequence"/>
</dbReference>
<dbReference type="EMBL" id="BLXT01000976">
    <property type="protein sequence ID" value="GFN82198.1"/>
    <property type="molecule type" value="Genomic_DNA"/>
</dbReference>
<reference evidence="2 3" key="1">
    <citation type="journal article" date="2021" name="Elife">
        <title>Chloroplast acquisition without the gene transfer in kleptoplastic sea slugs, Plakobranchus ocellatus.</title>
        <authorList>
            <person name="Maeda T."/>
            <person name="Takahashi S."/>
            <person name="Yoshida T."/>
            <person name="Shimamura S."/>
            <person name="Takaki Y."/>
            <person name="Nagai Y."/>
            <person name="Toyoda A."/>
            <person name="Suzuki Y."/>
            <person name="Arimoto A."/>
            <person name="Ishii H."/>
            <person name="Satoh N."/>
            <person name="Nishiyama T."/>
            <person name="Hasebe M."/>
            <person name="Maruyama T."/>
            <person name="Minagawa J."/>
            <person name="Obokata J."/>
            <person name="Shigenobu S."/>
        </authorList>
    </citation>
    <scope>NUCLEOTIDE SEQUENCE [LARGE SCALE GENOMIC DNA]</scope>
</reference>
<gene>
    <name evidence="2" type="ORF">PoB_000870400</name>
</gene>
<feature type="region of interest" description="Disordered" evidence="1">
    <location>
        <begin position="75"/>
        <end position="98"/>
    </location>
</feature>
<evidence type="ECO:0000313" key="2">
    <source>
        <dbReference type="EMBL" id="GFN82198.1"/>
    </source>
</evidence>
<accession>A0AAV3YGR4</accession>
<keyword evidence="3" id="KW-1185">Reference proteome</keyword>
<dbReference type="AlphaFoldDB" id="A0AAV3YGR4"/>
<name>A0AAV3YGR4_9GAST</name>
<evidence type="ECO:0000256" key="1">
    <source>
        <dbReference type="SAM" id="MobiDB-lite"/>
    </source>
</evidence>
<comment type="caution">
    <text evidence="2">The sequence shown here is derived from an EMBL/GenBank/DDBJ whole genome shotgun (WGS) entry which is preliminary data.</text>
</comment>
<evidence type="ECO:0000313" key="3">
    <source>
        <dbReference type="Proteomes" id="UP000735302"/>
    </source>
</evidence>